<dbReference type="InterPro" id="IPR017642">
    <property type="entry name" value="DNA_S_mod_DndB"/>
</dbReference>
<proteinExistence type="predicted"/>
<name>A0A0D7WCR9_9FLAO</name>
<sequence>MEVIENLGFINAMPVRQNKQDFLIGVYSIENIFKFTKYTERLIVGYDEQEEPIYNQQIQRNIENSRVQKIADFLVNDPDATFPTNIVLHIPKEVIEEYSVDEDRVKVVLDKKVFKEIEKDGGDVYISIIDGQHRVRGIEVAISRLKNDIDTLIKTLRGSENKNLNDRLIYFQERLNDLLKIELVVTFFIDKTLEYQAMIFSTINRTQKRVSQSLVYSLFGLDTDDTPQKTALEIVLSLNGHSSSPFYKRIKLYGGSYSKNNTPPLSQATMVKSIVSLISENLRESENDRYKKRKDLLNRSPGSTKVLPFRNYYSNDKDSVISDILFFFFHEVRNTFSKKGISCWDFDKNNIPTNILHTTVGYQALLNILIEILKKEGVLSNLGYEKSKEIFYEKYLKEIRSLDITDTNKYSFNQRGKKYFELEMSLAIWPPISKKDDKRYLELEKLKNGL</sequence>
<dbReference type="CDD" id="cd16413">
    <property type="entry name" value="DGQHR_domain"/>
    <property type="match status" value="1"/>
</dbReference>
<organism evidence="1 2">
    <name type="scientific">Neotamlana sedimentorum</name>
    <dbReference type="NCBI Taxonomy" id="1435349"/>
    <lineage>
        <taxon>Bacteria</taxon>
        <taxon>Pseudomonadati</taxon>
        <taxon>Bacteroidota</taxon>
        <taxon>Flavobacteriia</taxon>
        <taxon>Flavobacteriales</taxon>
        <taxon>Flavobacteriaceae</taxon>
        <taxon>Neotamlana</taxon>
    </lineage>
</organism>
<dbReference type="PATRIC" id="fig|1435349.4.peg.87"/>
<dbReference type="NCBIfam" id="TIGR03187">
    <property type="entry name" value="DGQHR"/>
    <property type="match status" value="2"/>
</dbReference>
<comment type="caution">
    <text evidence="1">The sequence shown here is derived from an EMBL/GenBank/DDBJ whole genome shotgun (WGS) entry which is preliminary data.</text>
</comment>
<protein>
    <recommendedName>
        <fullName evidence="3">DGQHR domain-containing protein</fullName>
    </recommendedName>
</protein>
<evidence type="ECO:0000313" key="2">
    <source>
        <dbReference type="Proteomes" id="UP000032578"/>
    </source>
</evidence>
<accession>A0A0D7WCR9</accession>
<evidence type="ECO:0008006" key="3">
    <source>
        <dbReference type="Google" id="ProtNLM"/>
    </source>
</evidence>
<dbReference type="AlphaFoldDB" id="A0A0D7WCR9"/>
<dbReference type="Proteomes" id="UP000032578">
    <property type="component" value="Unassembled WGS sequence"/>
</dbReference>
<dbReference type="InterPro" id="IPR017601">
    <property type="entry name" value="DGQHR-contain_dom"/>
</dbReference>
<dbReference type="STRING" id="1435349.PW52_00425"/>
<dbReference type="RefSeq" id="WP_044630955.1">
    <property type="nucleotide sequence ID" value="NZ_JTDW01000001.1"/>
</dbReference>
<dbReference type="EMBL" id="JTDW01000001">
    <property type="protein sequence ID" value="KJD36960.1"/>
    <property type="molecule type" value="Genomic_DNA"/>
</dbReference>
<dbReference type="Pfam" id="PF14072">
    <property type="entry name" value="DndB"/>
    <property type="match status" value="1"/>
</dbReference>
<gene>
    <name evidence="1" type="ORF">PW52_00425</name>
</gene>
<reference evidence="1 2" key="1">
    <citation type="submission" date="2014-11" db="EMBL/GenBank/DDBJ databases">
        <title>Tamlana sedimentorum sp. nov., isolated from shallow sand sediments of the Sea of Japan.</title>
        <authorList>
            <person name="Romanenko L.A."/>
        </authorList>
    </citation>
    <scope>NUCLEOTIDE SEQUENCE [LARGE SCALE GENOMIC DNA]</scope>
    <source>
        <strain evidence="1 2">JCM 19808</strain>
    </source>
</reference>
<keyword evidence="2" id="KW-1185">Reference proteome</keyword>
<evidence type="ECO:0000313" key="1">
    <source>
        <dbReference type="EMBL" id="KJD36960.1"/>
    </source>
</evidence>
<dbReference type="OrthoDB" id="9789139at2"/>